<dbReference type="Pfam" id="PF01076">
    <property type="entry name" value="Mob_Pre"/>
    <property type="match status" value="1"/>
</dbReference>
<name>A0ABW4Q8C9_9MICC</name>
<evidence type="ECO:0000256" key="2">
    <source>
        <dbReference type="SAM" id="MobiDB-lite"/>
    </source>
</evidence>
<dbReference type="Proteomes" id="UP001597307">
    <property type="component" value="Unassembled WGS sequence"/>
</dbReference>
<comment type="caution">
    <text evidence="3">The sequence shown here is derived from an EMBL/GenBank/DDBJ whole genome shotgun (WGS) entry which is preliminary data.</text>
</comment>
<protein>
    <submittedName>
        <fullName evidence="3">Plasmid recombination protein</fullName>
    </submittedName>
</protein>
<feature type="compositionally biased region" description="Low complexity" evidence="2">
    <location>
        <begin position="248"/>
        <end position="260"/>
    </location>
</feature>
<reference evidence="4" key="1">
    <citation type="journal article" date="2019" name="Int. J. Syst. Evol. Microbiol.">
        <title>The Global Catalogue of Microorganisms (GCM) 10K type strain sequencing project: providing services to taxonomists for standard genome sequencing and annotation.</title>
        <authorList>
            <consortium name="The Broad Institute Genomics Platform"/>
            <consortium name="The Broad Institute Genome Sequencing Center for Infectious Disease"/>
            <person name="Wu L."/>
            <person name="Ma J."/>
        </authorList>
    </citation>
    <scope>NUCLEOTIDE SEQUENCE [LARGE SCALE GENOMIC DNA]</scope>
    <source>
        <strain evidence="4">JCM 11496</strain>
    </source>
</reference>
<proteinExistence type="inferred from homology"/>
<keyword evidence="4" id="KW-1185">Reference proteome</keyword>
<sequence length="390" mass="45043">MNESFVNDGNGGFRLPVMTKDSKGKDRPPSAEFADYRSTRLAQVKKPLRKDAVVMRGVMLQLDPKWFEEHCPDWRTDGLNDEARQFVQTQLDWACQEFGQQNIVGGSLDLDETSPHLQLSIVPVTRDGRLSQKDFFKGPGHFIKQRKELCDALEAVGYEPQRTATDRSTERTSSAEYAQTADKTRATLAVAKRDTEKLWEERREVRARRKELDAELEDLPRLRRKTKQDAIIQARAEAQQEVADERTAAQAAKRQAQSAEQAHRDRERAMMVLHEQIQQQLDVTPPPVPPVYDDFRRDIMEAQPRLLGAFFRSVKFKDGSTLMEKFDDFQRRSFATHQRRDSDALGRYSGPGYEQWKDRSLEMQRKIDAARLSNQVADMDRQHGNPDHER</sequence>
<dbReference type="EMBL" id="JBHUGA010000033">
    <property type="protein sequence ID" value="MFD1846960.1"/>
    <property type="molecule type" value="Genomic_DNA"/>
</dbReference>
<evidence type="ECO:0000313" key="4">
    <source>
        <dbReference type="Proteomes" id="UP001597307"/>
    </source>
</evidence>
<dbReference type="InterPro" id="IPR001668">
    <property type="entry name" value="Mob_Pre"/>
</dbReference>
<evidence type="ECO:0000313" key="3">
    <source>
        <dbReference type="EMBL" id="MFD1846960.1"/>
    </source>
</evidence>
<accession>A0ABW4Q8C9</accession>
<dbReference type="CDD" id="cd17242">
    <property type="entry name" value="MobM_relaxase"/>
    <property type="match status" value="1"/>
</dbReference>
<gene>
    <name evidence="3" type="ORF">ACFSFX_10150</name>
</gene>
<organism evidence="3 4">
    <name type="scientific">Arthrobacter flavus</name>
    <dbReference type="NCBI Taxonomy" id="95172"/>
    <lineage>
        <taxon>Bacteria</taxon>
        <taxon>Bacillati</taxon>
        <taxon>Actinomycetota</taxon>
        <taxon>Actinomycetes</taxon>
        <taxon>Micrococcales</taxon>
        <taxon>Micrococcaceae</taxon>
        <taxon>Arthrobacter</taxon>
    </lineage>
</organism>
<evidence type="ECO:0000256" key="1">
    <source>
        <dbReference type="ARBA" id="ARBA00010657"/>
    </source>
</evidence>
<feature type="region of interest" description="Disordered" evidence="2">
    <location>
        <begin position="1"/>
        <end position="31"/>
    </location>
</feature>
<dbReference type="RefSeq" id="WP_343878396.1">
    <property type="nucleotide sequence ID" value="NZ_BAAAIJ010000016.1"/>
</dbReference>
<feature type="compositionally biased region" description="Basic and acidic residues" evidence="2">
    <location>
        <begin position="20"/>
        <end position="31"/>
    </location>
</feature>
<feature type="region of interest" description="Disordered" evidence="2">
    <location>
        <begin position="371"/>
        <end position="390"/>
    </location>
</feature>
<feature type="region of interest" description="Disordered" evidence="2">
    <location>
        <begin position="161"/>
        <end position="182"/>
    </location>
</feature>
<comment type="similarity">
    <text evidence="1">Belongs to the plasmid mobilization pre family.</text>
</comment>
<feature type="region of interest" description="Disordered" evidence="2">
    <location>
        <begin position="243"/>
        <end position="265"/>
    </location>
</feature>
<dbReference type="Gene3D" id="3.30.930.30">
    <property type="match status" value="1"/>
</dbReference>
<feature type="compositionally biased region" description="Basic and acidic residues" evidence="2">
    <location>
        <begin position="378"/>
        <end position="390"/>
    </location>
</feature>